<gene>
    <name evidence="1" type="ORF">LCGC14_0639190</name>
</gene>
<evidence type="ECO:0000313" key="1">
    <source>
        <dbReference type="EMBL" id="KKN49773.1"/>
    </source>
</evidence>
<feature type="non-terminal residue" evidence="1">
    <location>
        <position position="1"/>
    </location>
</feature>
<name>A0A0F9U820_9ZZZZ</name>
<accession>A0A0F9U820</accession>
<protein>
    <submittedName>
        <fullName evidence="1">Uncharacterized protein</fullName>
    </submittedName>
</protein>
<dbReference type="AlphaFoldDB" id="A0A0F9U820"/>
<dbReference type="EMBL" id="LAZR01001151">
    <property type="protein sequence ID" value="KKN49773.1"/>
    <property type="molecule type" value="Genomic_DNA"/>
</dbReference>
<organism evidence="1">
    <name type="scientific">marine sediment metagenome</name>
    <dbReference type="NCBI Taxonomy" id="412755"/>
    <lineage>
        <taxon>unclassified sequences</taxon>
        <taxon>metagenomes</taxon>
        <taxon>ecological metagenomes</taxon>
    </lineage>
</organism>
<sequence>FIPLQEDINFNLYPDSDITISVHAD</sequence>
<proteinExistence type="predicted"/>
<reference evidence="1" key="1">
    <citation type="journal article" date="2015" name="Nature">
        <title>Complex archaea that bridge the gap between prokaryotes and eukaryotes.</title>
        <authorList>
            <person name="Spang A."/>
            <person name="Saw J.H."/>
            <person name="Jorgensen S.L."/>
            <person name="Zaremba-Niedzwiedzka K."/>
            <person name="Martijn J."/>
            <person name="Lind A.E."/>
            <person name="van Eijk R."/>
            <person name="Schleper C."/>
            <person name="Guy L."/>
            <person name="Ettema T.J."/>
        </authorList>
    </citation>
    <scope>NUCLEOTIDE SEQUENCE</scope>
</reference>
<comment type="caution">
    <text evidence="1">The sequence shown here is derived from an EMBL/GenBank/DDBJ whole genome shotgun (WGS) entry which is preliminary data.</text>
</comment>